<gene>
    <name evidence="3" type="ORF">FisN_11Lh103</name>
</gene>
<evidence type="ECO:0000313" key="3">
    <source>
        <dbReference type="EMBL" id="GAX09912.1"/>
    </source>
</evidence>
<dbReference type="PIRSF" id="PIRSF005715">
    <property type="entry name" value="VPS45_Sec1"/>
    <property type="match status" value="1"/>
</dbReference>
<feature type="region of interest" description="Disordered" evidence="2">
    <location>
        <begin position="336"/>
        <end position="359"/>
    </location>
</feature>
<evidence type="ECO:0008006" key="5">
    <source>
        <dbReference type="Google" id="ProtNLM"/>
    </source>
</evidence>
<comment type="caution">
    <text evidence="3">The sequence shown here is derived from an EMBL/GenBank/DDBJ whole genome shotgun (WGS) entry which is preliminary data.</text>
</comment>
<protein>
    <recommendedName>
        <fullName evidence="5">Sec1 family domain-containing protein 1</fullName>
    </recommendedName>
</protein>
<dbReference type="InterPro" id="IPR001619">
    <property type="entry name" value="Sec1-like"/>
</dbReference>
<name>A0A1Z5J7M0_FISSO</name>
<comment type="similarity">
    <text evidence="1">Belongs to the STXBP/unc-18/SEC1 family.</text>
</comment>
<keyword evidence="4" id="KW-1185">Reference proteome</keyword>
<organism evidence="3 4">
    <name type="scientific">Fistulifera solaris</name>
    <name type="common">Oleaginous diatom</name>
    <dbReference type="NCBI Taxonomy" id="1519565"/>
    <lineage>
        <taxon>Eukaryota</taxon>
        <taxon>Sar</taxon>
        <taxon>Stramenopiles</taxon>
        <taxon>Ochrophyta</taxon>
        <taxon>Bacillariophyta</taxon>
        <taxon>Bacillariophyceae</taxon>
        <taxon>Bacillariophycidae</taxon>
        <taxon>Naviculales</taxon>
        <taxon>Naviculaceae</taxon>
        <taxon>Fistulifera</taxon>
    </lineage>
</organism>
<dbReference type="OrthoDB" id="10251230at2759"/>
<dbReference type="Gene3D" id="3.40.50.2060">
    <property type="match status" value="1"/>
</dbReference>
<evidence type="ECO:0000256" key="2">
    <source>
        <dbReference type="SAM" id="MobiDB-lite"/>
    </source>
</evidence>
<accession>A0A1Z5J7M0</accession>
<dbReference type="Gene3D" id="1.25.40.60">
    <property type="match status" value="1"/>
</dbReference>
<dbReference type="EMBL" id="BDSP01000013">
    <property type="protein sequence ID" value="GAX09912.1"/>
    <property type="molecule type" value="Genomic_DNA"/>
</dbReference>
<dbReference type="Proteomes" id="UP000198406">
    <property type="component" value="Unassembled WGS sequence"/>
</dbReference>
<dbReference type="InterPro" id="IPR027482">
    <property type="entry name" value="Sec1-like_dom2"/>
</dbReference>
<dbReference type="Gene3D" id="3.40.50.1910">
    <property type="match status" value="1"/>
</dbReference>
<dbReference type="GO" id="GO:0016192">
    <property type="term" value="P:vesicle-mediated transport"/>
    <property type="evidence" value="ECO:0007669"/>
    <property type="project" value="InterPro"/>
</dbReference>
<sequence length="653" mass="71991">MTTPEMSLKAAQVKAVHRMLAFNEESSAATYDNDFSLPPAGSSNNQWKILIYDAACRSIISPIMSVQQLRRRGVTLHLLLNSEREAIPDVPAIYFCRPTKENLAIIAQDCAKGLYDRAHLNFVTKLDRELMEEFAKLVVQTGSLNKVASVHDQYLDYVCLEKRLFSLHKVNSYAIYNGSGTTEAMMEQAMTEIAYGLFSVVATLGHIPIIRCPKGGAPEMVARKLNRMISEHPTLLRNKSSITRPLVVILDRNADLITPIQHTSTYQALIDDLLKHQANRVEFEVVQDPDSNRPKKTQKRFDLDPDEDRFYSAHKFQPFPEAIESNGAELQEVTAREQEIRSKTGGADPSSAVDPLSSGANDLANAVESLPALLNRKKQLEVHTSILQAVMNEVAARDVPQFYELESALATGTYKNDPTKAKQKVLTFVGDADKGSVEDKIRLIMVYALTTAAKTAELDEVGTALQQACEMKAAQDASVRQVLSNGLKAISYLKKLRSMHMIPSAADMLQELQATPGGEKSSSHVFSSLMAKATTQATDLLAKATDKVTSMLGKINKHHATVVVENLCEMKPGTEDETYLYLDPKVKGDVDVIKLQSMTRATVREAIAFVIGGGCYGEYQNLQMVANDRRQISYGSTELLNASAFLSQVGQLG</sequence>
<evidence type="ECO:0000313" key="4">
    <source>
        <dbReference type="Proteomes" id="UP000198406"/>
    </source>
</evidence>
<dbReference type="InParanoid" id="A0A1Z5J7M0"/>
<dbReference type="FunCoup" id="A0A1Z5J7M0">
    <property type="interactions" value="1059"/>
</dbReference>
<dbReference type="AlphaFoldDB" id="A0A1Z5J7M0"/>
<reference evidence="3 4" key="1">
    <citation type="journal article" date="2015" name="Plant Cell">
        <title>Oil accumulation by the oleaginous diatom Fistulifera solaris as revealed by the genome and transcriptome.</title>
        <authorList>
            <person name="Tanaka T."/>
            <person name="Maeda Y."/>
            <person name="Veluchamy A."/>
            <person name="Tanaka M."/>
            <person name="Abida H."/>
            <person name="Marechal E."/>
            <person name="Bowler C."/>
            <person name="Muto M."/>
            <person name="Sunaga Y."/>
            <person name="Tanaka M."/>
            <person name="Yoshino T."/>
            <person name="Taniguchi T."/>
            <person name="Fukuda Y."/>
            <person name="Nemoto M."/>
            <person name="Matsumoto M."/>
            <person name="Wong P.S."/>
            <person name="Aburatani S."/>
            <person name="Fujibuchi W."/>
        </authorList>
    </citation>
    <scope>NUCLEOTIDE SEQUENCE [LARGE SCALE GENOMIC DNA]</scope>
    <source>
        <strain evidence="3 4">JPCC DA0580</strain>
    </source>
</reference>
<evidence type="ECO:0000256" key="1">
    <source>
        <dbReference type="ARBA" id="ARBA00009884"/>
    </source>
</evidence>
<dbReference type="InterPro" id="IPR043127">
    <property type="entry name" value="Sec-1-like_dom3a"/>
</dbReference>
<dbReference type="SUPFAM" id="SSF56815">
    <property type="entry name" value="Sec1/munc18-like (SM) proteins"/>
    <property type="match status" value="1"/>
</dbReference>
<proteinExistence type="inferred from homology"/>
<dbReference type="PANTHER" id="PTHR11679">
    <property type="entry name" value="VESICLE PROTEIN SORTING-ASSOCIATED"/>
    <property type="match status" value="1"/>
</dbReference>
<dbReference type="Pfam" id="PF00995">
    <property type="entry name" value="Sec1"/>
    <property type="match status" value="1"/>
</dbReference>
<dbReference type="Gene3D" id="3.90.830.10">
    <property type="entry name" value="Syntaxin Binding Protein 1, Chain A, domain 2"/>
    <property type="match status" value="1"/>
</dbReference>
<dbReference type="InterPro" id="IPR036045">
    <property type="entry name" value="Sec1-like_sf"/>
</dbReference>
<dbReference type="InterPro" id="IPR043154">
    <property type="entry name" value="Sec-1-like_dom1"/>
</dbReference>